<dbReference type="AlphaFoldDB" id="A0A8X6TBX1"/>
<keyword evidence="2" id="KW-1185">Reference proteome</keyword>
<protein>
    <submittedName>
        <fullName evidence="1">Uncharacterized protein</fullName>
    </submittedName>
</protein>
<evidence type="ECO:0000313" key="2">
    <source>
        <dbReference type="Proteomes" id="UP000887013"/>
    </source>
</evidence>
<sequence length="97" mass="11199">MAIRGRCNVRIVQSFFLYYVTISEVIPISENIKKFATLSNTLYKNNERIGCLLTCLSFHTSHQARNRAHVINPEHLLRSERQLPSGIEVLENARKTK</sequence>
<organism evidence="1 2">
    <name type="scientific">Nephila pilipes</name>
    <name type="common">Giant wood spider</name>
    <name type="synonym">Nephila maculata</name>
    <dbReference type="NCBI Taxonomy" id="299642"/>
    <lineage>
        <taxon>Eukaryota</taxon>
        <taxon>Metazoa</taxon>
        <taxon>Ecdysozoa</taxon>
        <taxon>Arthropoda</taxon>
        <taxon>Chelicerata</taxon>
        <taxon>Arachnida</taxon>
        <taxon>Araneae</taxon>
        <taxon>Araneomorphae</taxon>
        <taxon>Entelegynae</taxon>
        <taxon>Araneoidea</taxon>
        <taxon>Nephilidae</taxon>
        <taxon>Nephila</taxon>
    </lineage>
</organism>
<proteinExistence type="predicted"/>
<comment type="caution">
    <text evidence="1">The sequence shown here is derived from an EMBL/GenBank/DDBJ whole genome shotgun (WGS) entry which is preliminary data.</text>
</comment>
<reference evidence="1" key="1">
    <citation type="submission" date="2020-08" db="EMBL/GenBank/DDBJ databases">
        <title>Multicomponent nature underlies the extraordinary mechanical properties of spider dragline silk.</title>
        <authorList>
            <person name="Kono N."/>
            <person name="Nakamura H."/>
            <person name="Mori M."/>
            <person name="Yoshida Y."/>
            <person name="Ohtoshi R."/>
            <person name="Malay A.D."/>
            <person name="Moran D.A.P."/>
            <person name="Tomita M."/>
            <person name="Numata K."/>
            <person name="Arakawa K."/>
        </authorList>
    </citation>
    <scope>NUCLEOTIDE SEQUENCE</scope>
</reference>
<accession>A0A8X6TBX1</accession>
<gene>
    <name evidence="1" type="ORF">NPIL_180831</name>
</gene>
<evidence type="ECO:0000313" key="1">
    <source>
        <dbReference type="EMBL" id="GFS91422.1"/>
    </source>
</evidence>
<dbReference type="EMBL" id="BMAW01004887">
    <property type="protein sequence ID" value="GFS91422.1"/>
    <property type="molecule type" value="Genomic_DNA"/>
</dbReference>
<dbReference type="Proteomes" id="UP000887013">
    <property type="component" value="Unassembled WGS sequence"/>
</dbReference>
<name>A0A8X6TBX1_NEPPI</name>